<dbReference type="Pfam" id="PF08448">
    <property type="entry name" value="PAS_4"/>
    <property type="match status" value="1"/>
</dbReference>
<dbReference type="RefSeq" id="WP_106389993.1">
    <property type="nucleotide sequence ID" value="NZ_PVNK01000025.1"/>
</dbReference>
<dbReference type="InterPro" id="IPR013656">
    <property type="entry name" value="PAS_4"/>
</dbReference>
<dbReference type="PROSITE" id="PS50112">
    <property type="entry name" value="PAS"/>
    <property type="match status" value="1"/>
</dbReference>
<dbReference type="SUPFAM" id="SSF55785">
    <property type="entry name" value="PYP-like sensor domain (PAS domain)"/>
    <property type="match status" value="1"/>
</dbReference>
<dbReference type="InterPro" id="IPR035965">
    <property type="entry name" value="PAS-like_dom_sf"/>
</dbReference>
<accession>A0A2S9YI28</accession>
<dbReference type="OrthoDB" id="5499170at2"/>
<gene>
    <name evidence="2" type="ORF">ENSA5_05290</name>
</gene>
<keyword evidence="3" id="KW-1185">Reference proteome</keyword>
<dbReference type="AlphaFoldDB" id="A0A2S9YI28"/>
<dbReference type="Proteomes" id="UP000237968">
    <property type="component" value="Unassembled WGS sequence"/>
</dbReference>
<dbReference type="InterPro" id="IPR000014">
    <property type="entry name" value="PAS"/>
</dbReference>
<evidence type="ECO:0000313" key="3">
    <source>
        <dbReference type="Proteomes" id="UP000237968"/>
    </source>
</evidence>
<dbReference type="CDD" id="cd00130">
    <property type="entry name" value="PAS"/>
    <property type="match status" value="1"/>
</dbReference>
<comment type="caution">
    <text evidence="2">The sequence shown here is derived from an EMBL/GenBank/DDBJ whole genome shotgun (WGS) entry which is preliminary data.</text>
</comment>
<name>A0A2S9YI28_9BACT</name>
<dbReference type="Gene3D" id="3.30.450.20">
    <property type="entry name" value="PAS domain"/>
    <property type="match status" value="1"/>
</dbReference>
<dbReference type="SMART" id="SM00091">
    <property type="entry name" value="PAS"/>
    <property type="match status" value="1"/>
</dbReference>
<organism evidence="2 3">
    <name type="scientific">Enhygromyxa salina</name>
    <dbReference type="NCBI Taxonomy" id="215803"/>
    <lineage>
        <taxon>Bacteria</taxon>
        <taxon>Pseudomonadati</taxon>
        <taxon>Myxococcota</taxon>
        <taxon>Polyangia</taxon>
        <taxon>Nannocystales</taxon>
        <taxon>Nannocystaceae</taxon>
        <taxon>Enhygromyxa</taxon>
    </lineage>
</organism>
<feature type="domain" description="PAS" evidence="1">
    <location>
        <begin position="184"/>
        <end position="238"/>
    </location>
</feature>
<protein>
    <submittedName>
        <fullName evidence="2">PAS fold protein</fullName>
    </submittedName>
</protein>
<dbReference type="EMBL" id="PVNK01000025">
    <property type="protein sequence ID" value="PRQ04764.1"/>
    <property type="molecule type" value="Genomic_DNA"/>
</dbReference>
<evidence type="ECO:0000259" key="1">
    <source>
        <dbReference type="PROSITE" id="PS50112"/>
    </source>
</evidence>
<reference evidence="2 3" key="1">
    <citation type="submission" date="2018-03" db="EMBL/GenBank/DDBJ databases">
        <title>Draft Genome Sequences of the Obligatory Marine Myxobacteria Enhygromyxa salina SWB005.</title>
        <authorList>
            <person name="Poehlein A."/>
            <person name="Moghaddam J.A."/>
            <person name="Harms H."/>
            <person name="Alanjari M."/>
            <person name="Koenig G.M."/>
            <person name="Daniel R."/>
            <person name="Schaeberle T.F."/>
        </authorList>
    </citation>
    <scope>NUCLEOTIDE SEQUENCE [LARGE SCALE GENOMIC DNA]</scope>
    <source>
        <strain evidence="2 3">SWB005</strain>
    </source>
</reference>
<proteinExistence type="predicted"/>
<evidence type="ECO:0000313" key="2">
    <source>
        <dbReference type="EMBL" id="PRQ04764.1"/>
    </source>
</evidence>
<sequence length="302" mass="33384">MNEPDKTQPSDAERILGAIETVDEIIARDDEAATTLREVVRAFLDIFACDRAFLRFFKPVVRGGLCDPVVFTRCDDAADPELVFEEDDFILAVIATARDSDEVFACGPNAHAIPADSLAATKQGVRSLMIATVQPRLGPAWFMGIHDCERARTFAYEPRLLARLGVRMAEAVTRTVYMEHLDQGEARNRVLLRSTSEALLIIDVGTQRIVENNAHAARLFGWPPGQLLGVELAQLNPEQQPDGQRSDQRITELLAEVAAGAARAFEWTHRRADDALVRCGVNWVLLPSSDRLLVRASLRALG</sequence>